<comment type="caution">
    <text evidence="2">The sequence shown here is derived from an EMBL/GenBank/DDBJ whole genome shotgun (WGS) entry which is preliminary data.</text>
</comment>
<accession>A0A9P0T7F3</accession>
<gene>
    <name evidence="2" type="ORF">PIBRA_LOCUS3793</name>
</gene>
<protein>
    <submittedName>
        <fullName evidence="2">Uncharacterized protein</fullName>
    </submittedName>
</protein>
<evidence type="ECO:0000313" key="2">
    <source>
        <dbReference type="EMBL" id="CAH4020570.1"/>
    </source>
</evidence>
<dbReference type="Proteomes" id="UP001152562">
    <property type="component" value="Unassembled WGS sequence"/>
</dbReference>
<organism evidence="2 3">
    <name type="scientific">Pieris brassicae</name>
    <name type="common">White butterfly</name>
    <name type="synonym">Large white butterfly</name>
    <dbReference type="NCBI Taxonomy" id="7116"/>
    <lineage>
        <taxon>Eukaryota</taxon>
        <taxon>Metazoa</taxon>
        <taxon>Ecdysozoa</taxon>
        <taxon>Arthropoda</taxon>
        <taxon>Hexapoda</taxon>
        <taxon>Insecta</taxon>
        <taxon>Pterygota</taxon>
        <taxon>Neoptera</taxon>
        <taxon>Endopterygota</taxon>
        <taxon>Lepidoptera</taxon>
        <taxon>Glossata</taxon>
        <taxon>Ditrysia</taxon>
        <taxon>Papilionoidea</taxon>
        <taxon>Pieridae</taxon>
        <taxon>Pierinae</taxon>
        <taxon>Pieris</taxon>
    </lineage>
</organism>
<name>A0A9P0T7F3_PIEBR</name>
<sequence length="397" mass="47151">MSFGCTRWAVWWATWAAWVATQPTMPPIEKMHQHWWLSQTTMSPMLDDGQQIPDPQQDTPDFRAEEPLWVAYKLHMRERNRPYRLSPHRKKAGALPSWDYADNMGCTCCTVYKRLTPLATCAVITTRHFLTTASSVELVLRGHRGQRSLENILGVWYDHNIYAQNSSFYMSIARVHYHPERPENVNRSHPLPVTFDLAVLASTYNVYGWYLWRSNTRICPRASSSWTQQASPSPIRGHPRREIQYCVGYQFMWSYNRVPTPFHKYFVRTEEYGPCAKKEWGWFICIEGHQWAKHGMDSGSTLFRTHDGYDRRYDGLVGMLTVSMRLREPTINLYYTVLDCHFVLDFLYLAYMGRLPYEFLDYRFEDTQWAAPRPHAWAWIRHDYTLGEQHEYEMPWW</sequence>
<dbReference type="AlphaFoldDB" id="A0A9P0T7F3"/>
<keyword evidence="3" id="KW-1185">Reference proteome</keyword>
<reference evidence="2" key="1">
    <citation type="submission" date="2022-05" db="EMBL/GenBank/DDBJ databases">
        <authorList>
            <person name="Okamura Y."/>
        </authorList>
    </citation>
    <scope>NUCLEOTIDE SEQUENCE</scope>
</reference>
<keyword evidence="1" id="KW-0732">Signal</keyword>
<evidence type="ECO:0000313" key="3">
    <source>
        <dbReference type="Proteomes" id="UP001152562"/>
    </source>
</evidence>
<evidence type="ECO:0000256" key="1">
    <source>
        <dbReference type="SAM" id="SignalP"/>
    </source>
</evidence>
<proteinExistence type="predicted"/>
<feature type="chain" id="PRO_5040495116" evidence="1">
    <location>
        <begin position="22"/>
        <end position="397"/>
    </location>
</feature>
<feature type="signal peptide" evidence="1">
    <location>
        <begin position="1"/>
        <end position="21"/>
    </location>
</feature>
<dbReference type="EMBL" id="CALOZG010000004">
    <property type="protein sequence ID" value="CAH4020570.1"/>
    <property type="molecule type" value="Genomic_DNA"/>
</dbReference>